<dbReference type="AlphaFoldDB" id="A0A7Y2EAV4"/>
<dbReference type="EMBL" id="JABDJR010000674">
    <property type="protein sequence ID" value="NNF08418.1"/>
    <property type="molecule type" value="Genomic_DNA"/>
</dbReference>
<evidence type="ECO:0000313" key="2">
    <source>
        <dbReference type="EMBL" id="NNF08418.1"/>
    </source>
</evidence>
<comment type="caution">
    <text evidence="2">The sequence shown here is derived from an EMBL/GenBank/DDBJ whole genome shotgun (WGS) entry which is preliminary data.</text>
</comment>
<dbReference type="PANTHER" id="PTHR36442">
    <property type="entry name" value="CYCLIC-DI-AMP PHOSPHODIESTERASE PGPH"/>
    <property type="match status" value="1"/>
</dbReference>
<evidence type="ECO:0000313" key="3">
    <source>
        <dbReference type="Proteomes" id="UP000547674"/>
    </source>
</evidence>
<sequence length="152" mass="16752">LMQYFFTKAAETDPEVEEADYRYPGPKPQTKETAIVMLGDAAEATVRSLDEQTPMKIRAVLSKIFDLRIQDGQLDECGLTISDLTKVREAFTHVLTGVFHGRVKYQWQKDGGEDKLGGAGQSGERVIHPELETGLGTADIPKAYDSSSSQTD</sequence>
<accession>A0A7Y2EAV4</accession>
<feature type="non-terminal residue" evidence="2">
    <location>
        <position position="1"/>
    </location>
</feature>
<evidence type="ECO:0000256" key="1">
    <source>
        <dbReference type="SAM" id="MobiDB-lite"/>
    </source>
</evidence>
<protein>
    <submittedName>
        <fullName evidence="2">Uncharacterized protein</fullName>
    </submittedName>
</protein>
<name>A0A7Y2EAV4_UNCEI</name>
<proteinExistence type="predicted"/>
<reference evidence="2 3" key="1">
    <citation type="submission" date="2020-03" db="EMBL/GenBank/DDBJ databases">
        <title>Metabolic flexibility allows generalist bacteria to become dominant in a frequently disturbed ecosystem.</title>
        <authorList>
            <person name="Chen Y.-J."/>
            <person name="Leung P.M."/>
            <person name="Bay S.K."/>
            <person name="Hugenholtz P."/>
            <person name="Kessler A.J."/>
            <person name="Shelley G."/>
            <person name="Waite D.W."/>
            <person name="Cook P.L."/>
            <person name="Greening C."/>
        </authorList>
    </citation>
    <scope>NUCLEOTIDE SEQUENCE [LARGE SCALE GENOMIC DNA]</scope>
    <source>
        <strain evidence="2">SS_bin_28</strain>
    </source>
</reference>
<gene>
    <name evidence="2" type="ORF">HKN21_16780</name>
</gene>
<feature type="region of interest" description="Disordered" evidence="1">
    <location>
        <begin position="130"/>
        <end position="152"/>
    </location>
</feature>
<organism evidence="2 3">
    <name type="scientific">Eiseniibacteriota bacterium</name>
    <dbReference type="NCBI Taxonomy" id="2212470"/>
    <lineage>
        <taxon>Bacteria</taxon>
        <taxon>Candidatus Eiseniibacteriota</taxon>
    </lineage>
</organism>
<dbReference type="PANTHER" id="PTHR36442:SF1">
    <property type="entry name" value="CYCLIC-DI-AMP PHOSPHODIESTERASE PGPH"/>
    <property type="match status" value="1"/>
</dbReference>
<dbReference type="InterPro" id="IPR052722">
    <property type="entry name" value="PgpH_phosphodiesterase"/>
</dbReference>
<dbReference type="Proteomes" id="UP000547674">
    <property type="component" value="Unassembled WGS sequence"/>
</dbReference>